<feature type="transmembrane region" description="Helical" evidence="1">
    <location>
        <begin position="170"/>
        <end position="195"/>
    </location>
</feature>
<feature type="domain" description="DUF6535" evidence="2">
    <location>
        <begin position="75"/>
        <end position="165"/>
    </location>
</feature>
<feature type="transmembrane region" description="Helical" evidence="1">
    <location>
        <begin position="143"/>
        <end position="164"/>
    </location>
</feature>
<sequence length="802" mass="89165">MGRVAHRKPPAPTPTGVDWSTCASAVREYDSSIVEAWRRDMDNSITFAALFSVVVAAFLSESYKWPQDPAFNKTAGTIINAAFFASLIISLNAVVMATLVKQWLAEYTWALESRSGSSQEILALRQVRFNGLNKWKLPQIIDYLPLQIIFAVFLFFAGVAYLAWTLDAVVGVIASVLVGASGMFFITTSILPTFYPESFSRSPQAWLVHHARISIQNTTSSSSSRKEISDWSQILMEHVKAVDSHPEIDALYWIHSVLASWDPKLLPSIWNCAVSLGSQSLAANAVCTLYRHTASHTVGDKNLFTVKQAEAFCKDIPQGEMLLTSGHKALLKAFPSRARPAAFAPAIPHALVDYALFLASTIERVPYANDDVKGDELLNELLCLLGLFDPQITPLAFLVPSERRAFDERILGLLSHAFEESIHWIDYLEGDEGVLLFQTTLNGCSDLDSEAFPFLSALSVLLYASQYLDQFNDDICRLLKDMRNSLSKGLDLAPESMYQKLRIWTQMLERHARASASPFDEDGPVRRELHALLEQMDAALAFDPDYSSETRRSLFAMGMAWGTPSMITKFTIAKVDALINKGESFQEVNARYWSFSINDDAESGVTDVLLDATAGKGKTTREEDRILIALCFMMKESYKSERSLPSDISTLRHLIKRISMTESPHVVEAFVLAVRSLTQKEYAAQGDTRSYNCIAVPDSLRLQLVACMEELFGLAQHLSSNVLLGMIPPRLASIALPNEDERTCYLVELDKAVQEYASSRTEGVDDVFSLEVLAVFKEIEAGGVSMAQKRVIQRARAYVQTG</sequence>
<organism evidence="3 4">
    <name type="scientific">Mycena albidolilacea</name>
    <dbReference type="NCBI Taxonomy" id="1033008"/>
    <lineage>
        <taxon>Eukaryota</taxon>
        <taxon>Fungi</taxon>
        <taxon>Dikarya</taxon>
        <taxon>Basidiomycota</taxon>
        <taxon>Agaricomycotina</taxon>
        <taxon>Agaricomycetes</taxon>
        <taxon>Agaricomycetidae</taxon>
        <taxon>Agaricales</taxon>
        <taxon>Marasmiineae</taxon>
        <taxon>Mycenaceae</taxon>
        <taxon>Mycena</taxon>
    </lineage>
</organism>
<proteinExistence type="predicted"/>
<reference evidence="3" key="1">
    <citation type="submission" date="2023-03" db="EMBL/GenBank/DDBJ databases">
        <title>Massive genome expansion in bonnet fungi (Mycena s.s.) driven by repeated elements and novel gene families across ecological guilds.</title>
        <authorList>
            <consortium name="Lawrence Berkeley National Laboratory"/>
            <person name="Harder C.B."/>
            <person name="Miyauchi S."/>
            <person name="Viragh M."/>
            <person name="Kuo A."/>
            <person name="Thoen E."/>
            <person name="Andreopoulos B."/>
            <person name="Lu D."/>
            <person name="Skrede I."/>
            <person name="Drula E."/>
            <person name="Henrissat B."/>
            <person name="Morin E."/>
            <person name="Kohler A."/>
            <person name="Barry K."/>
            <person name="LaButti K."/>
            <person name="Morin E."/>
            <person name="Salamov A."/>
            <person name="Lipzen A."/>
            <person name="Mereny Z."/>
            <person name="Hegedus B."/>
            <person name="Baldrian P."/>
            <person name="Stursova M."/>
            <person name="Weitz H."/>
            <person name="Taylor A."/>
            <person name="Grigoriev I.V."/>
            <person name="Nagy L.G."/>
            <person name="Martin F."/>
            <person name="Kauserud H."/>
        </authorList>
    </citation>
    <scope>NUCLEOTIDE SEQUENCE</scope>
    <source>
        <strain evidence="3">CBHHK002</strain>
    </source>
</reference>
<accession>A0AAD6Z417</accession>
<evidence type="ECO:0000313" key="3">
    <source>
        <dbReference type="EMBL" id="KAJ7305625.1"/>
    </source>
</evidence>
<dbReference type="EMBL" id="JARIHO010000095">
    <property type="protein sequence ID" value="KAJ7305625.1"/>
    <property type="molecule type" value="Genomic_DNA"/>
</dbReference>
<feature type="domain" description="DUF6535" evidence="2">
    <location>
        <begin position="19"/>
        <end position="68"/>
    </location>
</feature>
<keyword evidence="1" id="KW-0812">Transmembrane</keyword>
<feature type="transmembrane region" description="Helical" evidence="1">
    <location>
        <begin position="77"/>
        <end position="100"/>
    </location>
</feature>
<keyword evidence="1" id="KW-0472">Membrane</keyword>
<comment type="caution">
    <text evidence="3">The sequence shown here is derived from an EMBL/GenBank/DDBJ whole genome shotgun (WGS) entry which is preliminary data.</text>
</comment>
<name>A0AAD6Z417_9AGAR</name>
<keyword evidence="4" id="KW-1185">Reference proteome</keyword>
<dbReference type="AlphaFoldDB" id="A0AAD6Z417"/>
<dbReference type="Pfam" id="PF20153">
    <property type="entry name" value="DUF6535"/>
    <property type="match status" value="2"/>
</dbReference>
<gene>
    <name evidence="3" type="ORF">DFH08DRAFT_976184</name>
</gene>
<protein>
    <recommendedName>
        <fullName evidence="2">DUF6535 domain-containing protein</fullName>
    </recommendedName>
</protein>
<evidence type="ECO:0000259" key="2">
    <source>
        <dbReference type="Pfam" id="PF20153"/>
    </source>
</evidence>
<evidence type="ECO:0000313" key="4">
    <source>
        <dbReference type="Proteomes" id="UP001218218"/>
    </source>
</evidence>
<keyword evidence="1" id="KW-1133">Transmembrane helix</keyword>
<dbReference type="InterPro" id="IPR045338">
    <property type="entry name" value="DUF6535"/>
</dbReference>
<dbReference type="Proteomes" id="UP001218218">
    <property type="component" value="Unassembled WGS sequence"/>
</dbReference>
<evidence type="ECO:0000256" key="1">
    <source>
        <dbReference type="SAM" id="Phobius"/>
    </source>
</evidence>